<sequence length="114" mass="11899">MWALHVPEFPSAPWGVHLSVNKFGHAKSYGTRTEGICGENPLTRSSQKGKFRWTEKAWAVGGTGSVWGSGRLCAEGVLCRGSLRGRGGCCLTQSQSGGPGAEALHNASPGCGRG</sequence>
<comment type="caution">
    <text evidence="2">The sequence shown here is derived from an EMBL/GenBank/DDBJ whole genome shotgun (WGS) entry which is preliminary data.</text>
</comment>
<reference evidence="2 3" key="1">
    <citation type="submission" date="2019-06" db="EMBL/GenBank/DDBJ databases">
        <title>Whole genome shotgun sequence of Acetobacter orleanensis NBRC 13752.</title>
        <authorList>
            <person name="Hosoyama A."/>
            <person name="Uohara A."/>
            <person name="Ohji S."/>
            <person name="Ichikawa N."/>
        </authorList>
    </citation>
    <scope>NUCLEOTIDE SEQUENCE [LARGE SCALE GENOMIC DNA]</scope>
    <source>
        <strain evidence="2 3">NBRC 13752</strain>
    </source>
</reference>
<evidence type="ECO:0000313" key="3">
    <source>
        <dbReference type="Proteomes" id="UP000317617"/>
    </source>
</evidence>
<accession>A0A4Y3TKG6</accession>
<dbReference type="EMBL" id="BJMU01000002">
    <property type="protein sequence ID" value="GEB82244.1"/>
    <property type="molecule type" value="Genomic_DNA"/>
</dbReference>
<dbReference type="AlphaFoldDB" id="A0A4Y3TKG6"/>
<evidence type="ECO:0000256" key="1">
    <source>
        <dbReference type="SAM" id="MobiDB-lite"/>
    </source>
</evidence>
<name>A0A4Y3TKG6_9PROT</name>
<organism evidence="2 3">
    <name type="scientific">Acetobacter orleanensis</name>
    <dbReference type="NCBI Taxonomy" id="104099"/>
    <lineage>
        <taxon>Bacteria</taxon>
        <taxon>Pseudomonadati</taxon>
        <taxon>Pseudomonadota</taxon>
        <taxon>Alphaproteobacteria</taxon>
        <taxon>Acetobacterales</taxon>
        <taxon>Acetobacteraceae</taxon>
        <taxon>Acetobacter</taxon>
    </lineage>
</organism>
<protein>
    <submittedName>
        <fullName evidence="2">Uncharacterized protein</fullName>
    </submittedName>
</protein>
<keyword evidence="3" id="KW-1185">Reference proteome</keyword>
<dbReference type="Proteomes" id="UP000317617">
    <property type="component" value="Unassembled WGS sequence"/>
</dbReference>
<feature type="region of interest" description="Disordered" evidence="1">
    <location>
        <begin position="95"/>
        <end position="114"/>
    </location>
</feature>
<proteinExistence type="predicted"/>
<gene>
    <name evidence="2" type="ORF">AOR01nite_07210</name>
</gene>
<evidence type="ECO:0000313" key="2">
    <source>
        <dbReference type="EMBL" id="GEB82244.1"/>
    </source>
</evidence>